<name>A0ABU0I5D5_9HYPH</name>
<sequence length="145" mass="16034">MAYGAHTTTTDRPDGRQGSTLAVRGSTRSPRVQSALSNGTRMHLGRVDGRSAAGRRFKDLVRTLEAERGGAESLDVGRRQAIRAYAQLVVERELMEAERAAGRAIDPETYGQLCDRADRQLRRMGPVKAPERQSVRERYAKGRPA</sequence>
<evidence type="ECO:0000313" key="2">
    <source>
        <dbReference type="EMBL" id="MDQ0449825.1"/>
    </source>
</evidence>
<dbReference type="RefSeq" id="WP_238206304.1">
    <property type="nucleotide sequence ID" value="NZ_BPQE01000026.1"/>
</dbReference>
<gene>
    <name evidence="2" type="ORF">QO012_004348</name>
</gene>
<feature type="region of interest" description="Disordered" evidence="1">
    <location>
        <begin position="124"/>
        <end position="145"/>
    </location>
</feature>
<feature type="compositionally biased region" description="Basic and acidic residues" evidence="1">
    <location>
        <begin position="129"/>
        <end position="145"/>
    </location>
</feature>
<keyword evidence="3" id="KW-1185">Reference proteome</keyword>
<accession>A0ABU0I5D5</accession>
<comment type="caution">
    <text evidence="2">The sequence shown here is derived from an EMBL/GenBank/DDBJ whole genome shotgun (WGS) entry which is preliminary data.</text>
</comment>
<feature type="region of interest" description="Disordered" evidence="1">
    <location>
        <begin position="1"/>
        <end position="37"/>
    </location>
</feature>
<proteinExistence type="predicted"/>
<organism evidence="2 3">
    <name type="scientific">Methylobacterium aerolatum</name>
    <dbReference type="NCBI Taxonomy" id="418708"/>
    <lineage>
        <taxon>Bacteria</taxon>
        <taxon>Pseudomonadati</taxon>
        <taxon>Pseudomonadota</taxon>
        <taxon>Alphaproteobacteria</taxon>
        <taxon>Hyphomicrobiales</taxon>
        <taxon>Methylobacteriaceae</taxon>
        <taxon>Methylobacterium</taxon>
    </lineage>
</organism>
<protein>
    <submittedName>
        <fullName evidence="2">Uncharacterized protein</fullName>
    </submittedName>
</protein>
<dbReference type="Proteomes" id="UP001231124">
    <property type="component" value="Unassembled WGS sequence"/>
</dbReference>
<evidence type="ECO:0000313" key="3">
    <source>
        <dbReference type="Proteomes" id="UP001231124"/>
    </source>
</evidence>
<reference evidence="2 3" key="1">
    <citation type="submission" date="2023-07" db="EMBL/GenBank/DDBJ databases">
        <title>Genomic Encyclopedia of Type Strains, Phase IV (KMG-IV): sequencing the most valuable type-strain genomes for metagenomic binning, comparative biology and taxonomic classification.</title>
        <authorList>
            <person name="Goeker M."/>
        </authorList>
    </citation>
    <scope>NUCLEOTIDE SEQUENCE [LARGE SCALE GENOMIC DNA]</scope>
    <source>
        <strain evidence="2 3">DSM 19013</strain>
    </source>
</reference>
<evidence type="ECO:0000256" key="1">
    <source>
        <dbReference type="SAM" id="MobiDB-lite"/>
    </source>
</evidence>
<dbReference type="EMBL" id="JAUSVP010000018">
    <property type="protein sequence ID" value="MDQ0449825.1"/>
    <property type="molecule type" value="Genomic_DNA"/>
</dbReference>
<feature type="compositionally biased region" description="Polar residues" evidence="1">
    <location>
        <begin position="26"/>
        <end position="37"/>
    </location>
</feature>